<evidence type="ECO:0000313" key="1">
    <source>
        <dbReference type="EMBL" id="AOO65834.1"/>
    </source>
</evidence>
<organism evidence="1 2">
    <name type="scientific">Sulfurospirillum halorespirans DSM 13726</name>
    <dbReference type="NCBI Taxonomy" id="1193502"/>
    <lineage>
        <taxon>Bacteria</taxon>
        <taxon>Pseudomonadati</taxon>
        <taxon>Campylobacterota</taxon>
        <taxon>Epsilonproteobacteria</taxon>
        <taxon>Campylobacterales</taxon>
        <taxon>Sulfurospirillaceae</taxon>
        <taxon>Sulfurospirillum</taxon>
    </lineage>
</organism>
<gene>
    <name evidence="1" type="ORF">SHALO_2063</name>
</gene>
<sequence length="213" mass="23162">METSTRYQTNVSFMKQLQTNSDRTAMQSPYSEDFEAIYQEAAQSDVKLSTAKAFLSNLSEDDLSTLQHYTGLANAIDVNSLSDEGAYNLLMHDAEKYDFNGDGMVQDGIANKSSTIPTTMSDAMKASYVSALNSLDESERFDAMTAVTLNSATTALLSVDGTASSATSTPLTYDVLAARINAVLHPTQGAYTSPEIKETIAKFWENFQSSYNA</sequence>
<evidence type="ECO:0000313" key="2">
    <source>
        <dbReference type="Proteomes" id="UP000094609"/>
    </source>
</evidence>
<dbReference type="STRING" id="1193502.SHALO_2063"/>
<dbReference type="RefSeq" id="WP_069478466.1">
    <property type="nucleotide sequence ID" value="NZ_CP017111.1"/>
</dbReference>
<name>A0A1D7TLN4_9BACT</name>
<dbReference type="PATRIC" id="fig|1193502.14.peg.2096"/>
<dbReference type="Proteomes" id="UP000094609">
    <property type="component" value="Chromosome"/>
</dbReference>
<dbReference type="AlphaFoldDB" id="A0A1D7TLN4"/>
<dbReference type="EMBL" id="CP017111">
    <property type="protein sequence ID" value="AOO65834.1"/>
    <property type="molecule type" value="Genomic_DNA"/>
</dbReference>
<proteinExistence type="predicted"/>
<dbReference type="KEGG" id="shal:SHALO_2063"/>
<reference evidence="2" key="1">
    <citation type="submission" date="2016-08" db="EMBL/GenBank/DDBJ databases">
        <title>Complete genome sequence of the organohalide-respiring Epsilonproteobacterium Sulfurospirillum halorespirans.</title>
        <authorList>
            <person name="Goris T."/>
            <person name="Zimmermann J."/>
            <person name="Schenz B."/>
            <person name="Lemos M."/>
            <person name="Hackermueller J."/>
            <person name="Diekert G."/>
        </authorList>
    </citation>
    <scope>NUCLEOTIDE SEQUENCE [LARGE SCALE GENOMIC DNA]</scope>
    <source>
        <strain>DSM 13726</strain>
        <strain evidence="2">PCE-M2</strain>
    </source>
</reference>
<protein>
    <submittedName>
        <fullName evidence="1">Uncharacterized protein</fullName>
    </submittedName>
</protein>
<keyword evidence="2" id="KW-1185">Reference proteome</keyword>
<accession>A0A1D7TLN4</accession>